<evidence type="ECO:0000313" key="2">
    <source>
        <dbReference type="Proteomes" id="UP001596055"/>
    </source>
</evidence>
<protein>
    <submittedName>
        <fullName evidence="1">Uncharacterized protein</fullName>
    </submittedName>
</protein>
<reference evidence="2" key="1">
    <citation type="journal article" date="2019" name="Int. J. Syst. Evol. Microbiol.">
        <title>The Global Catalogue of Microorganisms (GCM) 10K type strain sequencing project: providing services to taxonomists for standard genome sequencing and annotation.</title>
        <authorList>
            <consortium name="The Broad Institute Genomics Platform"/>
            <consortium name="The Broad Institute Genome Sequencing Center for Infectious Disease"/>
            <person name="Wu L."/>
            <person name="Ma J."/>
        </authorList>
    </citation>
    <scope>NUCLEOTIDE SEQUENCE [LARGE SCALE GENOMIC DNA]</scope>
    <source>
        <strain evidence="2">CGMCC 4.1799</strain>
    </source>
</reference>
<dbReference type="Proteomes" id="UP001596055">
    <property type="component" value="Unassembled WGS sequence"/>
</dbReference>
<name>A0ABW0RGG0_9GAMM</name>
<gene>
    <name evidence="1" type="ORF">ACFPQA_02340</name>
</gene>
<evidence type="ECO:0000313" key="1">
    <source>
        <dbReference type="EMBL" id="MFC5543881.1"/>
    </source>
</evidence>
<keyword evidence="2" id="KW-1185">Reference proteome</keyword>
<dbReference type="RefSeq" id="WP_248157975.1">
    <property type="nucleotide sequence ID" value="NZ_JAKZAJ010000003.1"/>
</dbReference>
<dbReference type="EMBL" id="JBHSNL010000001">
    <property type="protein sequence ID" value="MFC5543881.1"/>
    <property type="molecule type" value="Genomic_DNA"/>
</dbReference>
<comment type="caution">
    <text evidence="1">The sequence shown here is derived from an EMBL/GenBank/DDBJ whole genome shotgun (WGS) entry which is preliminary data.</text>
</comment>
<organism evidence="1 2">
    <name type="scientific">Marinobacter koreensis</name>
    <dbReference type="NCBI Taxonomy" id="335974"/>
    <lineage>
        <taxon>Bacteria</taxon>
        <taxon>Pseudomonadati</taxon>
        <taxon>Pseudomonadota</taxon>
        <taxon>Gammaproteobacteria</taxon>
        <taxon>Pseudomonadales</taxon>
        <taxon>Marinobacteraceae</taxon>
        <taxon>Marinobacter</taxon>
    </lineage>
</organism>
<proteinExistence type="predicted"/>
<sequence length="119" mass="13425">MAKNSEIPPTYSPDWLQRLDGRTRLAQAVNQRYQDLTTDLGGNESLSYQRRSLCKQVVWMEAIIEQQHAALSRGEEIDQGKLTQATNTLIGLLKTIGLDRVARDIPNLQDYLKAKQANA</sequence>
<accession>A0ABW0RGG0</accession>